<protein>
    <recommendedName>
        <fullName evidence="1">DNA-directed DNA polymerase</fullName>
        <ecNumber evidence="1">2.7.7.7</ecNumber>
    </recommendedName>
</protein>
<dbReference type="InterPro" id="IPR029460">
    <property type="entry name" value="DNAPol_HHH"/>
</dbReference>
<dbReference type="InterPro" id="IPR040982">
    <property type="entry name" value="DNA_pol3_finger"/>
</dbReference>
<dbReference type="Gene3D" id="2.40.50.140">
    <property type="entry name" value="Nucleic acid-binding proteins"/>
    <property type="match status" value="1"/>
</dbReference>
<dbReference type="EMBL" id="SOBG01000009">
    <property type="protein sequence ID" value="TDT67852.1"/>
    <property type="molecule type" value="Genomic_DNA"/>
</dbReference>
<keyword evidence="9" id="KW-1185">Reference proteome</keyword>
<keyword evidence="3" id="KW-0548">Nucleotidyltransferase</keyword>
<evidence type="ECO:0000313" key="9">
    <source>
        <dbReference type="Proteomes" id="UP000294678"/>
    </source>
</evidence>
<comment type="catalytic activity">
    <reaction evidence="6">
        <text>DNA(n) + a 2'-deoxyribonucleoside 5'-triphosphate = DNA(n+1) + diphosphate</text>
        <dbReference type="Rhea" id="RHEA:22508"/>
        <dbReference type="Rhea" id="RHEA-COMP:17339"/>
        <dbReference type="Rhea" id="RHEA-COMP:17340"/>
        <dbReference type="ChEBI" id="CHEBI:33019"/>
        <dbReference type="ChEBI" id="CHEBI:61560"/>
        <dbReference type="ChEBI" id="CHEBI:173112"/>
        <dbReference type="EC" id="2.7.7.7"/>
    </reaction>
</comment>
<dbReference type="NCBIfam" id="NF005298">
    <property type="entry name" value="PRK06826.1"/>
    <property type="match status" value="1"/>
</dbReference>
<dbReference type="Proteomes" id="UP000294678">
    <property type="component" value="Unassembled WGS sequence"/>
</dbReference>
<evidence type="ECO:0000256" key="3">
    <source>
        <dbReference type="ARBA" id="ARBA00022695"/>
    </source>
</evidence>
<dbReference type="PANTHER" id="PTHR32294:SF0">
    <property type="entry name" value="DNA POLYMERASE III SUBUNIT ALPHA"/>
    <property type="match status" value="1"/>
</dbReference>
<dbReference type="InterPro" id="IPR004805">
    <property type="entry name" value="DnaE2/DnaE/PolC"/>
</dbReference>
<dbReference type="InterPro" id="IPR041931">
    <property type="entry name" value="DNA_pol3_alpha_thumb_dom"/>
</dbReference>
<dbReference type="GO" id="GO:0003887">
    <property type="term" value="F:DNA-directed DNA polymerase activity"/>
    <property type="evidence" value="ECO:0007669"/>
    <property type="project" value="UniProtKB-KW"/>
</dbReference>
<dbReference type="InterPro" id="IPR011708">
    <property type="entry name" value="DNA_pol3_alpha_NTPase_dom"/>
</dbReference>
<keyword evidence="4" id="KW-0235">DNA replication</keyword>
<gene>
    <name evidence="8" type="ORF">EV215_1855</name>
</gene>
<dbReference type="EC" id="2.7.7.7" evidence="1"/>
<dbReference type="Pfam" id="PF07733">
    <property type="entry name" value="DNA_pol3_alpha"/>
    <property type="match status" value="1"/>
</dbReference>
<dbReference type="CDD" id="cd12113">
    <property type="entry name" value="PHP_PolIIIA_DnaE3"/>
    <property type="match status" value="1"/>
</dbReference>
<dbReference type="NCBIfam" id="TIGR00594">
    <property type="entry name" value="polc"/>
    <property type="match status" value="1"/>
</dbReference>
<organism evidence="8 9">
    <name type="scientific">Hypnocyclicus thermotrophus</name>
    <dbReference type="NCBI Taxonomy" id="1627895"/>
    <lineage>
        <taxon>Bacteria</taxon>
        <taxon>Fusobacteriati</taxon>
        <taxon>Fusobacteriota</taxon>
        <taxon>Fusobacteriia</taxon>
        <taxon>Fusobacteriales</taxon>
        <taxon>Fusobacteriaceae</taxon>
        <taxon>Hypnocyclicus</taxon>
    </lineage>
</organism>
<dbReference type="GO" id="GO:0008408">
    <property type="term" value="F:3'-5' exonuclease activity"/>
    <property type="evidence" value="ECO:0007669"/>
    <property type="project" value="InterPro"/>
</dbReference>
<dbReference type="SUPFAM" id="SSF89550">
    <property type="entry name" value="PHP domain-like"/>
    <property type="match status" value="1"/>
</dbReference>
<evidence type="ECO:0000256" key="2">
    <source>
        <dbReference type="ARBA" id="ARBA00022679"/>
    </source>
</evidence>
<dbReference type="InterPro" id="IPR016195">
    <property type="entry name" value="Pol/histidinol_Pase-like"/>
</dbReference>
<dbReference type="Gene3D" id="1.10.10.1600">
    <property type="entry name" value="Bacterial DNA polymerase III alpha subunit, thumb domain"/>
    <property type="match status" value="1"/>
</dbReference>
<dbReference type="SMART" id="SM00481">
    <property type="entry name" value="POLIIIAc"/>
    <property type="match status" value="1"/>
</dbReference>
<evidence type="ECO:0000256" key="1">
    <source>
        <dbReference type="ARBA" id="ARBA00012417"/>
    </source>
</evidence>
<sequence length="1133" mass="130660">MSEFVHLHLHTEYSLLDGVGKIDEYIDRAKELGMKALAITDHGNMFGAIEFYKKALAKGIKPIIGIEAYLAEYNMEEKKGKNFHIILLAKNEKGYKNLMKLSSIAYEKGFYYRPRIDKNILKEYSEGIIALSACMQGEISQALIENDNNKAKEIALEYKDIFGENFYIEIQANGIVEQKILNDKLYKIAKECEIEVVGTNDVHYVYHGDSELQDIVFCIQTGKKLDDKDRMKIETDELYMKSKEEIFEELGKYDGAIENTIKISKKCNVEIKFGEFKFPQFDIPEKFGNAQKYLEFLVEKGIINRYSENFNKEIEKRVEYELEIINKMGYEEYFIVVWDFIHYAKSKNIPIGPGRGSAAGSIVAYALGITELDPIKYNLIFERFLNPERISMPDIDIDICQERRHEVIEYVTNKYGMNKVAQIITFGTMKARAAVRDVGRVMDIPLSKVDKIAKLIPFNINLITALSKIKELKKIYDSDSEIKKLIDISIRIEGKVRHSSIHAAGIVITKNDLIEEVPIYYDTKSSIYSTQYQMKELEDLGLLKMDFLGLRNLTIIQRTLDYIAEDTGEKLDINKIELDNEKVYKLLQRGDTLGIFQLESSGITKLIKRLKPNRFEDIIALLALYRPGPLGSGMVDDFIKAKNGEIKIKYPDDTLKDILEETYGVILYQEQVMKIASIMANYTMGEADLLRRAMGKKKIEIMEENREKFVKRAMEKGYTEDKARYIFSLVDKFAGYGFNKSHSAAYALIAYWTAYLKSNYPIQYFAALMTSEIHNIDKLGLYVEDAKKHKIRLSAPDINNPSTKFVIKNGKIIFGLAAIKNIGLTIVENIIKERYENGEYRSYEDFVNRTKKYGMNKKILEALILAGALDSLPGNRKQKYLGISEVLENANKIVALDEVQQMGLFGDSSKKLDSFKFQNVTEFEKSSLLRAEKEYIGIYISGHPLDEYKDILDVYELNSIREIHNENINFVKTFGIIKNLKKLVTKKSRESMATFILEGYDLSIGVTIFPKEFKKYMHYLVENEAVYVSGTINYDNFSGNEEKKIFIREMIPLGDIDEIDSFKVYILVDEKEKSKMTRLKQLLKKYKGNHRVYLAIKNKRQVIELSKNYRIIPTKYFITELKNIIGADRIKII</sequence>
<name>A0AA46DX80_9FUSO</name>
<reference evidence="8 9" key="1">
    <citation type="submission" date="2019-03" db="EMBL/GenBank/DDBJ databases">
        <title>Genomic Encyclopedia of Type Strains, Phase IV (KMG-IV): sequencing the most valuable type-strain genomes for metagenomic binning, comparative biology and taxonomic classification.</title>
        <authorList>
            <person name="Goeker M."/>
        </authorList>
    </citation>
    <scope>NUCLEOTIDE SEQUENCE [LARGE SCALE GENOMIC DNA]</scope>
    <source>
        <strain evidence="8 9">DSM 100055</strain>
    </source>
</reference>
<proteinExistence type="predicted"/>
<feature type="domain" description="Polymerase/histidinol phosphatase N-terminal" evidence="7">
    <location>
        <begin position="5"/>
        <end position="72"/>
    </location>
</feature>
<accession>A0AA46DX80</accession>
<dbReference type="Pfam" id="PF02811">
    <property type="entry name" value="PHP"/>
    <property type="match status" value="1"/>
</dbReference>
<evidence type="ECO:0000256" key="6">
    <source>
        <dbReference type="ARBA" id="ARBA00049244"/>
    </source>
</evidence>
<dbReference type="PANTHER" id="PTHR32294">
    <property type="entry name" value="DNA POLYMERASE III SUBUNIT ALPHA"/>
    <property type="match status" value="1"/>
</dbReference>
<dbReference type="RefSeq" id="WP_134113716.1">
    <property type="nucleotide sequence ID" value="NZ_SOBG01000009.1"/>
</dbReference>
<keyword evidence="2" id="KW-0808">Transferase</keyword>
<evidence type="ECO:0000256" key="5">
    <source>
        <dbReference type="ARBA" id="ARBA00022932"/>
    </source>
</evidence>
<dbReference type="NCBIfam" id="NF004226">
    <property type="entry name" value="PRK05673.1"/>
    <property type="match status" value="1"/>
</dbReference>
<dbReference type="Gene3D" id="1.10.150.870">
    <property type="match status" value="1"/>
</dbReference>
<dbReference type="GO" id="GO:0006260">
    <property type="term" value="P:DNA replication"/>
    <property type="evidence" value="ECO:0007669"/>
    <property type="project" value="UniProtKB-KW"/>
</dbReference>
<evidence type="ECO:0000256" key="4">
    <source>
        <dbReference type="ARBA" id="ARBA00022705"/>
    </source>
</evidence>
<evidence type="ECO:0000313" key="8">
    <source>
        <dbReference type="EMBL" id="TDT67852.1"/>
    </source>
</evidence>
<dbReference type="AlphaFoldDB" id="A0AA46DX80"/>
<dbReference type="Gene3D" id="3.20.20.140">
    <property type="entry name" value="Metal-dependent hydrolases"/>
    <property type="match status" value="1"/>
</dbReference>
<dbReference type="Pfam" id="PF17657">
    <property type="entry name" value="DNA_pol3_finger"/>
    <property type="match status" value="1"/>
</dbReference>
<evidence type="ECO:0000259" key="7">
    <source>
        <dbReference type="SMART" id="SM00481"/>
    </source>
</evidence>
<dbReference type="InterPro" id="IPR012340">
    <property type="entry name" value="NA-bd_OB-fold"/>
</dbReference>
<comment type="caution">
    <text evidence="8">The sequence shown here is derived from an EMBL/GenBank/DDBJ whole genome shotgun (WGS) entry which is preliminary data.</text>
</comment>
<dbReference type="InterPro" id="IPR003141">
    <property type="entry name" value="Pol/His_phosphatase_N"/>
</dbReference>
<keyword evidence="5" id="KW-0239">DNA-directed DNA polymerase</keyword>
<dbReference type="Pfam" id="PF14579">
    <property type="entry name" value="HHH_6"/>
    <property type="match status" value="1"/>
</dbReference>
<dbReference type="InterPro" id="IPR004013">
    <property type="entry name" value="PHP_dom"/>
</dbReference>
<dbReference type="CDD" id="cd04485">
    <property type="entry name" value="DnaE_OBF"/>
    <property type="match status" value="1"/>
</dbReference>